<reference evidence="7 8" key="2">
    <citation type="submission" date="2018-11" db="EMBL/GenBank/DDBJ databases">
        <authorList>
            <consortium name="Pathogen Informatics"/>
        </authorList>
    </citation>
    <scope>NUCLEOTIDE SEQUENCE [LARGE SCALE GENOMIC DNA]</scope>
</reference>
<keyword evidence="4" id="KW-0479">Metal-binding</keyword>
<protein>
    <submittedName>
        <fullName evidence="9">ADP-ribosylation factor-like protein 13B</fullName>
    </submittedName>
</protein>
<dbReference type="STRING" id="103827.A0A0N5CX81"/>
<evidence type="ECO:0000313" key="9">
    <source>
        <dbReference type="WBParaSite" id="TCLT_0000499301-mRNA-1"/>
    </source>
</evidence>
<name>A0A0N5CX81_THECL</name>
<dbReference type="InterPro" id="IPR006689">
    <property type="entry name" value="Small_GTPase_ARF/SAR"/>
</dbReference>
<keyword evidence="2 3" id="KW-0342">GTP-binding</keyword>
<dbReference type="SUPFAM" id="SSF52540">
    <property type="entry name" value="P-loop containing nucleoside triphosphate hydrolases"/>
    <property type="match status" value="1"/>
</dbReference>
<dbReference type="GO" id="GO:0046872">
    <property type="term" value="F:metal ion binding"/>
    <property type="evidence" value="ECO:0007669"/>
    <property type="project" value="UniProtKB-KW"/>
</dbReference>
<keyword evidence="4" id="KW-0460">Magnesium</keyword>
<sequence>MGNCVGDEFRNIRICLLGLDDAGKSTVIRALASENEDMILLENTADVSPTKGFTLQEFKYRKAEIIAYDLGGDERIRSIWTNYYPEVFGVIYVVDGSKQSRLQESGEVLAHVLSHEDLRNKPLLVILNKTDREGCIDEIQLSDRLNLHNLANLYQTEIRVEICQSNAGTGSLMDPALKDGFEWLLERIYDNYDQLEKGVKEALQRLKCCQQLQQMRRQHQLAATASRCSGNSYSVMLLPFICHFITRDYFRCCYYAVICFNSTISDDRSSDTGIAAESAEEPTAEIAVARGAEAHCNESETNYMSKENTPNETGKLPKLSRNAICPYDQSPGTSINRQPEMEYPKLFEVKPLSASQVQQDPGQSNTFHTHKINPSPAVPDIQLATKSAVAQIIPLSVLPRLEKVKESTPGTETI</sequence>
<keyword evidence="8" id="KW-1185">Reference proteome</keyword>
<dbReference type="WBParaSite" id="TCLT_0000499301-mRNA-1">
    <property type="protein sequence ID" value="TCLT_0000499301-mRNA-1"/>
    <property type="gene ID" value="TCLT_0000499301"/>
</dbReference>
<organism evidence="9">
    <name type="scientific">Thelazia callipaeda</name>
    <name type="common">Oriental eyeworm</name>
    <name type="synonym">Parasitic nematode</name>
    <dbReference type="NCBI Taxonomy" id="103827"/>
    <lineage>
        <taxon>Eukaryota</taxon>
        <taxon>Metazoa</taxon>
        <taxon>Ecdysozoa</taxon>
        <taxon>Nematoda</taxon>
        <taxon>Chromadorea</taxon>
        <taxon>Rhabditida</taxon>
        <taxon>Spirurina</taxon>
        <taxon>Spiruromorpha</taxon>
        <taxon>Thelazioidea</taxon>
        <taxon>Thelaziidae</taxon>
        <taxon>Thelazia</taxon>
    </lineage>
</organism>
<dbReference type="Gene3D" id="3.40.50.300">
    <property type="entry name" value="P-loop containing nucleotide triphosphate hydrolases"/>
    <property type="match status" value="1"/>
</dbReference>
<evidence type="ECO:0000256" key="4">
    <source>
        <dbReference type="PIRSR" id="PIRSR606689-2"/>
    </source>
</evidence>
<feature type="binding site" evidence="3">
    <location>
        <begin position="128"/>
        <end position="131"/>
    </location>
    <ligand>
        <name>GTP</name>
        <dbReference type="ChEBI" id="CHEBI:37565"/>
    </ligand>
</feature>
<dbReference type="Pfam" id="PF00025">
    <property type="entry name" value="Arf"/>
    <property type="match status" value="1"/>
</dbReference>
<evidence type="ECO:0000313" key="7">
    <source>
        <dbReference type="EMBL" id="VDN02175.1"/>
    </source>
</evidence>
<feature type="compositionally biased region" description="Polar residues" evidence="6">
    <location>
        <begin position="299"/>
        <end position="312"/>
    </location>
</feature>
<feature type="coiled-coil region" evidence="5">
    <location>
        <begin position="185"/>
        <end position="212"/>
    </location>
</feature>
<feature type="binding site" evidence="3">
    <location>
        <begin position="18"/>
        <end position="25"/>
    </location>
    <ligand>
        <name>GTP</name>
        <dbReference type="ChEBI" id="CHEBI:37565"/>
    </ligand>
</feature>
<evidence type="ECO:0000256" key="3">
    <source>
        <dbReference type="PIRSR" id="PIRSR606689-1"/>
    </source>
</evidence>
<reference evidence="9" key="1">
    <citation type="submission" date="2017-02" db="UniProtKB">
        <authorList>
            <consortium name="WormBaseParasite"/>
        </authorList>
    </citation>
    <scope>IDENTIFICATION</scope>
</reference>
<dbReference type="GO" id="GO:0060170">
    <property type="term" value="C:ciliary membrane"/>
    <property type="evidence" value="ECO:0007669"/>
    <property type="project" value="TreeGrafter"/>
</dbReference>
<gene>
    <name evidence="7" type="ORF">TCLT_LOCUS4982</name>
</gene>
<evidence type="ECO:0000256" key="2">
    <source>
        <dbReference type="ARBA" id="ARBA00023134"/>
    </source>
</evidence>
<dbReference type="GO" id="GO:0097500">
    <property type="term" value="P:receptor localization to non-motile cilium"/>
    <property type="evidence" value="ECO:0007669"/>
    <property type="project" value="TreeGrafter"/>
</dbReference>
<evidence type="ECO:0000256" key="1">
    <source>
        <dbReference type="ARBA" id="ARBA00022741"/>
    </source>
</evidence>
<dbReference type="SMART" id="SM00177">
    <property type="entry name" value="ARF"/>
    <property type="match status" value="1"/>
</dbReference>
<dbReference type="InterPro" id="IPR005225">
    <property type="entry name" value="Small_GTP-bd"/>
</dbReference>
<feature type="region of interest" description="Disordered" evidence="6">
    <location>
        <begin position="297"/>
        <end position="318"/>
    </location>
</feature>
<evidence type="ECO:0000256" key="6">
    <source>
        <dbReference type="SAM" id="MobiDB-lite"/>
    </source>
</evidence>
<dbReference type="GO" id="GO:0005525">
    <property type="term" value="F:GTP binding"/>
    <property type="evidence" value="ECO:0007669"/>
    <property type="project" value="UniProtKB-KW"/>
</dbReference>
<dbReference type="GO" id="GO:0097730">
    <property type="term" value="C:non-motile cilium"/>
    <property type="evidence" value="ECO:0007669"/>
    <property type="project" value="TreeGrafter"/>
</dbReference>
<dbReference type="InterPro" id="IPR051995">
    <property type="entry name" value="Ciliary_GTPase"/>
</dbReference>
<dbReference type="EMBL" id="UYYF01004314">
    <property type="protein sequence ID" value="VDN02175.1"/>
    <property type="molecule type" value="Genomic_DNA"/>
</dbReference>
<dbReference type="GO" id="GO:0003924">
    <property type="term" value="F:GTPase activity"/>
    <property type="evidence" value="ECO:0007669"/>
    <property type="project" value="InterPro"/>
</dbReference>
<dbReference type="OrthoDB" id="14717at2759"/>
<dbReference type="NCBIfam" id="TIGR00231">
    <property type="entry name" value="small_GTP"/>
    <property type="match status" value="1"/>
</dbReference>
<evidence type="ECO:0000313" key="8">
    <source>
        <dbReference type="Proteomes" id="UP000276776"/>
    </source>
</evidence>
<dbReference type="CDD" id="cd00878">
    <property type="entry name" value="Arf_Arl"/>
    <property type="match status" value="1"/>
</dbReference>
<dbReference type="Proteomes" id="UP000276776">
    <property type="component" value="Unassembled WGS sequence"/>
</dbReference>
<accession>A0A0N5CX81</accession>
<dbReference type="SMART" id="SM00178">
    <property type="entry name" value="SAR"/>
    <property type="match status" value="1"/>
</dbReference>
<proteinExistence type="predicted"/>
<feature type="binding site" evidence="4">
    <location>
        <position position="25"/>
    </location>
    <ligand>
        <name>Mg(2+)</name>
        <dbReference type="ChEBI" id="CHEBI:18420"/>
    </ligand>
</feature>
<dbReference type="PANTHER" id="PTHR46090:SF2">
    <property type="entry name" value="ADP-RIBOSYLATION FACTOR-LIKE PROTEIN 13B"/>
    <property type="match status" value="1"/>
</dbReference>
<dbReference type="PROSITE" id="PS51417">
    <property type="entry name" value="ARF"/>
    <property type="match status" value="1"/>
</dbReference>
<dbReference type="InterPro" id="IPR027417">
    <property type="entry name" value="P-loop_NTPase"/>
</dbReference>
<evidence type="ECO:0000256" key="5">
    <source>
        <dbReference type="SAM" id="Coils"/>
    </source>
</evidence>
<dbReference type="AlphaFoldDB" id="A0A0N5CX81"/>
<dbReference type="GO" id="GO:1905515">
    <property type="term" value="P:non-motile cilium assembly"/>
    <property type="evidence" value="ECO:0007669"/>
    <property type="project" value="TreeGrafter"/>
</dbReference>
<keyword evidence="1 3" id="KW-0547">Nucleotide-binding</keyword>
<feature type="binding site" evidence="3">
    <location>
        <position position="72"/>
    </location>
    <ligand>
        <name>GTP</name>
        <dbReference type="ChEBI" id="CHEBI:37565"/>
    </ligand>
</feature>
<keyword evidence="5" id="KW-0175">Coiled coil</keyword>
<dbReference type="PANTHER" id="PTHR46090">
    <property type="entry name" value="ADP-RIBOSYLATION FACTOR-LIKE PROTEIN 13B"/>
    <property type="match status" value="1"/>
</dbReference>
<feature type="binding site" evidence="4">
    <location>
        <position position="50"/>
    </location>
    <ligand>
        <name>Mg(2+)</name>
        <dbReference type="ChEBI" id="CHEBI:18420"/>
    </ligand>
</feature>